<dbReference type="PROSITE" id="PS50943">
    <property type="entry name" value="HTH_CROC1"/>
    <property type="match status" value="1"/>
</dbReference>
<dbReference type="PROSITE" id="PS50977">
    <property type="entry name" value="HTH_TETR_2"/>
    <property type="match status" value="1"/>
</dbReference>
<evidence type="ECO:0000256" key="4">
    <source>
        <dbReference type="PROSITE-ProRule" id="PRU00335"/>
    </source>
</evidence>
<evidence type="ECO:0000256" key="2">
    <source>
        <dbReference type="ARBA" id="ARBA00023125"/>
    </source>
</evidence>
<dbReference type="SMART" id="SM00530">
    <property type="entry name" value="HTH_XRE"/>
    <property type="match status" value="1"/>
</dbReference>
<dbReference type="Gene3D" id="1.10.357.10">
    <property type="entry name" value="Tetracycline Repressor, domain 2"/>
    <property type="match status" value="1"/>
</dbReference>
<comment type="caution">
    <text evidence="7">The sequence shown here is derived from an EMBL/GenBank/DDBJ whole genome shotgun (WGS) entry which is preliminary data.</text>
</comment>
<dbReference type="Pfam" id="PF17932">
    <property type="entry name" value="TetR_C_24"/>
    <property type="match status" value="1"/>
</dbReference>
<dbReference type="InterPro" id="IPR041490">
    <property type="entry name" value="KstR2_TetR_C"/>
</dbReference>
<dbReference type="OrthoDB" id="3190535at2"/>
<dbReference type="GO" id="GO:0000976">
    <property type="term" value="F:transcription cis-regulatory region binding"/>
    <property type="evidence" value="ECO:0007669"/>
    <property type="project" value="TreeGrafter"/>
</dbReference>
<proteinExistence type="predicted"/>
<accession>A0A3D9URL4</accession>
<organism evidence="7 8">
    <name type="scientific">Calidifontibacter indicus</name>
    <dbReference type="NCBI Taxonomy" id="419650"/>
    <lineage>
        <taxon>Bacteria</taxon>
        <taxon>Bacillati</taxon>
        <taxon>Actinomycetota</taxon>
        <taxon>Actinomycetes</taxon>
        <taxon>Micrococcales</taxon>
        <taxon>Dermacoccaceae</taxon>
        <taxon>Calidifontibacter</taxon>
    </lineage>
</organism>
<evidence type="ECO:0000259" key="5">
    <source>
        <dbReference type="PROSITE" id="PS50943"/>
    </source>
</evidence>
<evidence type="ECO:0000256" key="1">
    <source>
        <dbReference type="ARBA" id="ARBA00023015"/>
    </source>
</evidence>
<dbReference type="SUPFAM" id="SSF46689">
    <property type="entry name" value="Homeodomain-like"/>
    <property type="match status" value="1"/>
</dbReference>
<dbReference type="InterPro" id="IPR010982">
    <property type="entry name" value="Lambda_DNA-bd_dom_sf"/>
</dbReference>
<dbReference type="GO" id="GO:0003700">
    <property type="term" value="F:DNA-binding transcription factor activity"/>
    <property type="evidence" value="ECO:0007669"/>
    <property type="project" value="TreeGrafter"/>
</dbReference>
<name>A0A3D9URL4_9MICO</name>
<protein>
    <submittedName>
        <fullName evidence="7">TetR family transcriptional regulator</fullName>
    </submittedName>
</protein>
<evidence type="ECO:0000313" key="7">
    <source>
        <dbReference type="EMBL" id="REF31957.1"/>
    </source>
</evidence>
<keyword evidence="2 4" id="KW-0238">DNA-binding</keyword>
<dbReference type="InterPro" id="IPR050109">
    <property type="entry name" value="HTH-type_TetR-like_transc_reg"/>
</dbReference>
<dbReference type="Gene3D" id="1.10.260.40">
    <property type="entry name" value="lambda repressor-like DNA-binding domains"/>
    <property type="match status" value="1"/>
</dbReference>
<dbReference type="Pfam" id="PF01381">
    <property type="entry name" value="HTH_3"/>
    <property type="match status" value="1"/>
</dbReference>
<feature type="domain" description="HTH tetR-type" evidence="6">
    <location>
        <begin position="95"/>
        <end position="155"/>
    </location>
</feature>
<dbReference type="PANTHER" id="PTHR30055">
    <property type="entry name" value="HTH-TYPE TRANSCRIPTIONAL REGULATOR RUTR"/>
    <property type="match status" value="1"/>
</dbReference>
<evidence type="ECO:0000256" key="3">
    <source>
        <dbReference type="ARBA" id="ARBA00023163"/>
    </source>
</evidence>
<feature type="DNA-binding region" description="H-T-H motif" evidence="4">
    <location>
        <begin position="118"/>
        <end position="137"/>
    </location>
</feature>
<evidence type="ECO:0000313" key="8">
    <source>
        <dbReference type="Proteomes" id="UP000256253"/>
    </source>
</evidence>
<gene>
    <name evidence="7" type="ORF">DFJ65_3048</name>
</gene>
<dbReference type="AlphaFoldDB" id="A0A3D9URL4"/>
<dbReference type="InterPro" id="IPR001387">
    <property type="entry name" value="Cro/C1-type_HTH"/>
</dbReference>
<dbReference type="Pfam" id="PF00440">
    <property type="entry name" value="TetR_N"/>
    <property type="match status" value="1"/>
</dbReference>
<dbReference type="SUPFAM" id="SSF47413">
    <property type="entry name" value="lambda repressor-like DNA-binding domains"/>
    <property type="match status" value="1"/>
</dbReference>
<dbReference type="Proteomes" id="UP000256253">
    <property type="component" value="Unassembled WGS sequence"/>
</dbReference>
<dbReference type="PANTHER" id="PTHR30055:SF234">
    <property type="entry name" value="HTH-TYPE TRANSCRIPTIONAL REGULATOR BETI"/>
    <property type="match status" value="1"/>
</dbReference>
<dbReference type="EMBL" id="QTUA01000001">
    <property type="protein sequence ID" value="REF31957.1"/>
    <property type="molecule type" value="Genomic_DNA"/>
</dbReference>
<keyword evidence="3" id="KW-0804">Transcription</keyword>
<evidence type="ECO:0000259" key="6">
    <source>
        <dbReference type="PROSITE" id="PS50977"/>
    </source>
</evidence>
<dbReference type="CDD" id="cd00093">
    <property type="entry name" value="HTH_XRE"/>
    <property type="match status" value="1"/>
</dbReference>
<dbReference type="InterPro" id="IPR001647">
    <property type="entry name" value="HTH_TetR"/>
</dbReference>
<keyword evidence="8" id="KW-1185">Reference proteome</keyword>
<reference evidence="7 8" key="1">
    <citation type="submission" date="2018-08" db="EMBL/GenBank/DDBJ databases">
        <title>Sequencing the genomes of 1000 actinobacteria strains.</title>
        <authorList>
            <person name="Klenk H.-P."/>
        </authorList>
    </citation>
    <scope>NUCLEOTIDE SEQUENCE [LARGE SCALE GENOMIC DNA]</scope>
    <source>
        <strain evidence="7 8">DSM 22967</strain>
    </source>
</reference>
<sequence length="304" mass="32613">MALSFDPPPVGRSIRMHRERRGLTLRGLAARLEVSAGTLSAIENGTTSLSVERLCGIAQELDLPPQALLVVPDEGGRAPASASAGARGDWREFAELTVDPALRGAMIVFCRRGFHGASIREIADAAGLSVPGLYHYHPSKLAMLVALLDLTMDDLTWRLEAVRAGVTGDVERLRITVECLALFHARRPGPAFVGASEMRSFEPGEDKDRIVLSRKRIQQMLYDDIAALVGDLPDAGTRVVMLGNAISTMCTSVAQWFDPDGAVDADRLAVLYADAAVAMCACPPAHDHGRARARKNPVPEGKAS</sequence>
<keyword evidence="1" id="KW-0805">Transcription regulation</keyword>
<dbReference type="RefSeq" id="WP_115923724.1">
    <property type="nucleotide sequence ID" value="NZ_QTUA01000001.1"/>
</dbReference>
<feature type="domain" description="HTH cro/C1-type" evidence="5">
    <location>
        <begin position="14"/>
        <end position="68"/>
    </location>
</feature>
<dbReference type="InterPro" id="IPR009057">
    <property type="entry name" value="Homeodomain-like_sf"/>
</dbReference>